<evidence type="ECO:0000256" key="5">
    <source>
        <dbReference type="ARBA" id="ARBA00022692"/>
    </source>
</evidence>
<evidence type="ECO:0000256" key="6">
    <source>
        <dbReference type="ARBA" id="ARBA00022989"/>
    </source>
</evidence>
<evidence type="ECO:0000256" key="9">
    <source>
        <dbReference type="RuleBase" id="RU363054"/>
    </source>
</evidence>
<dbReference type="STRING" id="429009.Adeg_0455"/>
<dbReference type="PANTHER" id="PTHR30425:SF2">
    <property type="entry name" value="ABC TRANSPORTER PERMEASE PROTEIN YQGH-RELATED"/>
    <property type="match status" value="1"/>
</dbReference>
<dbReference type="InterPro" id="IPR051124">
    <property type="entry name" value="Phosphate_Transport_Permease"/>
</dbReference>
<dbReference type="GO" id="GO:0005886">
    <property type="term" value="C:plasma membrane"/>
    <property type="evidence" value="ECO:0007669"/>
    <property type="project" value="UniProtKB-SubCell"/>
</dbReference>
<dbReference type="eggNOG" id="COG0573">
    <property type="taxonomic scope" value="Bacteria"/>
</dbReference>
<evidence type="ECO:0000313" key="12">
    <source>
        <dbReference type="Proteomes" id="UP000002620"/>
    </source>
</evidence>
<reference evidence="11 12" key="1">
    <citation type="submission" date="2009-10" db="EMBL/GenBank/DDBJ databases">
        <title>Complete sequence of chromosome of Ammonifex degensii KC4.</title>
        <authorList>
            <consortium name="US DOE Joint Genome Institute"/>
            <person name="Kerfeld C."/>
            <person name="Goodner B."/>
            <person name="Huber H."/>
            <person name="Stetter K."/>
            <person name="Lucas S."/>
            <person name="Copeland A."/>
            <person name="Lapidus A."/>
            <person name="Glavina del Rio T."/>
            <person name="Dalin E."/>
            <person name="Tice H."/>
            <person name="Bruce D."/>
            <person name="Goodwin L."/>
            <person name="Pitluck S."/>
            <person name="Saunders E."/>
            <person name="Brettin T."/>
            <person name="Detter J.C."/>
            <person name="Han C."/>
            <person name="Larimer F."/>
            <person name="Land M."/>
            <person name="Hauser L."/>
            <person name="Kyrpides N."/>
            <person name="Ovchinnikova G."/>
            <person name="Richardson P."/>
        </authorList>
    </citation>
    <scope>NUCLEOTIDE SEQUENCE [LARGE SCALE GENOMIC DNA]</scope>
    <source>
        <strain evidence="12">DSM 10501 / KC4</strain>
    </source>
</reference>
<dbReference type="PROSITE" id="PS50928">
    <property type="entry name" value="ABC_TM1"/>
    <property type="match status" value="1"/>
</dbReference>
<evidence type="ECO:0000259" key="10">
    <source>
        <dbReference type="PROSITE" id="PS50928"/>
    </source>
</evidence>
<dbReference type="Pfam" id="PF00528">
    <property type="entry name" value="BPD_transp_1"/>
    <property type="match status" value="1"/>
</dbReference>
<keyword evidence="5 8" id="KW-0812">Transmembrane</keyword>
<dbReference type="Proteomes" id="UP000002620">
    <property type="component" value="Chromosome"/>
</dbReference>
<keyword evidence="9" id="KW-0592">Phosphate transport</keyword>
<dbReference type="CDD" id="cd06261">
    <property type="entry name" value="TM_PBP2"/>
    <property type="match status" value="1"/>
</dbReference>
<evidence type="ECO:0000256" key="1">
    <source>
        <dbReference type="ARBA" id="ARBA00004651"/>
    </source>
</evidence>
<dbReference type="KEGG" id="adg:Adeg_0455"/>
<protein>
    <recommendedName>
        <fullName evidence="9">Phosphate transport system permease protein</fullName>
    </recommendedName>
</protein>
<feature type="domain" description="ABC transmembrane type-1" evidence="10">
    <location>
        <begin position="81"/>
        <end position="291"/>
    </location>
</feature>
<feature type="transmembrane region" description="Helical" evidence="8">
    <location>
        <begin position="80"/>
        <end position="105"/>
    </location>
</feature>
<keyword evidence="6 8" id="KW-1133">Transmembrane helix</keyword>
<dbReference type="PANTHER" id="PTHR30425">
    <property type="entry name" value="PHOSPHATE TRANSPORT SYSTEM PERMEASE PROTEIN PST"/>
    <property type="match status" value="1"/>
</dbReference>
<gene>
    <name evidence="11" type="ordered locus">Adeg_0455</name>
</gene>
<dbReference type="InterPro" id="IPR035906">
    <property type="entry name" value="MetI-like_sf"/>
</dbReference>
<comment type="similarity">
    <text evidence="2 9">Belongs to the binding-protein-dependent transport system permease family. CysTW subfamily.</text>
</comment>
<evidence type="ECO:0000313" key="11">
    <source>
        <dbReference type="EMBL" id="ACX51607.1"/>
    </source>
</evidence>
<feature type="transmembrane region" description="Helical" evidence="8">
    <location>
        <begin position="156"/>
        <end position="179"/>
    </location>
</feature>
<dbReference type="NCBIfam" id="TIGR02138">
    <property type="entry name" value="phosphate_pstC"/>
    <property type="match status" value="1"/>
</dbReference>
<dbReference type="GO" id="GO:0005315">
    <property type="term" value="F:phosphate transmembrane transporter activity"/>
    <property type="evidence" value="ECO:0007669"/>
    <property type="project" value="InterPro"/>
</dbReference>
<feature type="transmembrane region" description="Helical" evidence="8">
    <location>
        <begin position="117"/>
        <end position="136"/>
    </location>
</feature>
<organism evidence="11 12">
    <name type="scientific">Ammonifex degensii (strain DSM 10501 / KC4)</name>
    <dbReference type="NCBI Taxonomy" id="429009"/>
    <lineage>
        <taxon>Bacteria</taxon>
        <taxon>Bacillati</taxon>
        <taxon>Bacillota</taxon>
        <taxon>Clostridia</taxon>
        <taxon>Thermoanaerobacterales</taxon>
        <taxon>Thermoanaerobacteraceae</taxon>
        <taxon>Ammonifex</taxon>
    </lineage>
</organism>
<keyword evidence="3 8" id="KW-0813">Transport</keyword>
<comment type="function">
    <text evidence="9">Part of the binding-protein-dependent transport system for phosphate; probably responsible for the translocation of the substrate across the membrane.</text>
</comment>
<feature type="transmembrane region" description="Helical" evidence="8">
    <location>
        <begin position="15"/>
        <end position="41"/>
    </location>
</feature>
<name>C9RBI0_AMMDK</name>
<evidence type="ECO:0000256" key="4">
    <source>
        <dbReference type="ARBA" id="ARBA00022475"/>
    </source>
</evidence>
<dbReference type="OrthoDB" id="9785113at2"/>
<dbReference type="AlphaFoldDB" id="C9RBI0"/>
<keyword evidence="4 9" id="KW-1003">Cell membrane</keyword>
<feature type="transmembrane region" description="Helical" evidence="8">
    <location>
        <begin position="245"/>
        <end position="261"/>
    </location>
</feature>
<feature type="transmembrane region" description="Helical" evidence="8">
    <location>
        <begin position="273"/>
        <end position="295"/>
    </location>
</feature>
<accession>C9RBI0</accession>
<dbReference type="InterPro" id="IPR011864">
    <property type="entry name" value="Phosphate_PstC"/>
</dbReference>
<keyword evidence="12" id="KW-1185">Reference proteome</keyword>
<proteinExistence type="inferred from homology"/>
<keyword evidence="7 8" id="KW-0472">Membrane</keyword>
<feature type="transmembrane region" description="Helical" evidence="8">
    <location>
        <begin position="200"/>
        <end position="225"/>
    </location>
</feature>
<dbReference type="HOGENOM" id="CLU_033621_1_0_9"/>
<dbReference type="RefSeq" id="WP_015738485.1">
    <property type="nucleotide sequence ID" value="NC_013385.1"/>
</dbReference>
<dbReference type="EMBL" id="CP001785">
    <property type="protein sequence ID" value="ACX51607.1"/>
    <property type="molecule type" value="Genomic_DNA"/>
</dbReference>
<dbReference type="Gene3D" id="1.10.3720.10">
    <property type="entry name" value="MetI-like"/>
    <property type="match status" value="1"/>
</dbReference>
<evidence type="ECO:0000256" key="7">
    <source>
        <dbReference type="ARBA" id="ARBA00023136"/>
    </source>
</evidence>
<dbReference type="InterPro" id="IPR000515">
    <property type="entry name" value="MetI-like"/>
</dbReference>
<evidence type="ECO:0000256" key="2">
    <source>
        <dbReference type="ARBA" id="ARBA00007069"/>
    </source>
</evidence>
<evidence type="ECO:0000256" key="8">
    <source>
        <dbReference type="RuleBase" id="RU363032"/>
    </source>
</evidence>
<sequence length="301" mass="32266">MWAIGRLRSSLRREIWGYGLTAPAAVLTVLATVAIIAFLTWKGLSLFFVHKVPLSNVFSTAWHPERPAAEGGPQVGILNFLYGSIVVSTLATLISTPFGIAVAVFISEIAPKVGQRVLQPVIELLAGIPSVVYGYIGLSVLVPFIRNHLGGTGFSLLAGVLVLSVMILPTIASVATDSLRSLSHILRETAYALGATRWQMIRLVLLPAARTGILTGVVLALARAFGEALAVQMVIGNIPNSPTSLLIPIITLTSGITMYMGNTVQGSLWNDALWFMGLILLITSFFFIILVRYVGKWGVAK</sequence>
<evidence type="ECO:0000256" key="3">
    <source>
        <dbReference type="ARBA" id="ARBA00022448"/>
    </source>
</evidence>
<comment type="subcellular location">
    <subcellularLocation>
        <location evidence="1 8">Cell membrane</location>
        <topology evidence="1 8">Multi-pass membrane protein</topology>
    </subcellularLocation>
</comment>
<dbReference type="SUPFAM" id="SSF161098">
    <property type="entry name" value="MetI-like"/>
    <property type="match status" value="1"/>
</dbReference>
<dbReference type="GO" id="GO:0006817">
    <property type="term" value="P:phosphate ion transport"/>
    <property type="evidence" value="ECO:0007669"/>
    <property type="project" value="UniProtKB-KW"/>
</dbReference>